<organism evidence="3 4">
    <name type="scientific">Luteitalea pratensis</name>
    <dbReference type="NCBI Taxonomy" id="1855912"/>
    <lineage>
        <taxon>Bacteria</taxon>
        <taxon>Pseudomonadati</taxon>
        <taxon>Acidobacteriota</taxon>
        <taxon>Vicinamibacteria</taxon>
        <taxon>Vicinamibacterales</taxon>
        <taxon>Vicinamibacteraceae</taxon>
        <taxon>Luteitalea</taxon>
    </lineage>
</organism>
<comment type="similarity">
    <text evidence="1">Belongs to the RutC family.</text>
</comment>
<dbReference type="InterPro" id="IPR035959">
    <property type="entry name" value="RutC-like_sf"/>
</dbReference>
<accession>A0A143PIS5</accession>
<dbReference type="AlphaFoldDB" id="A0A143PIS5"/>
<dbReference type="EMBL" id="CP015136">
    <property type="protein sequence ID" value="AMY08150.1"/>
    <property type="molecule type" value="Genomic_DNA"/>
</dbReference>
<dbReference type="PANTHER" id="PTHR11803:SF58">
    <property type="entry name" value="PROTEIN HMF1-RELATED"/>
    <property type="match status" value="1"/>
</dbReference>
<evidence type="ECO:0000256" key="2">
    <source>
        <dbReference type="SAM" id="SignalP"/>
    </source>
</evidence>
<evidence type="ECO:0000313" key="4">
    <source>
        <dbReference type="Proteomes" id="UP000076079"/>
    </source>
</evidence>
<protein>
    <submittedName>
        <fullName evidence="3">Enamine/imine deaminase</fullName>
        <ecNumber evidence="3">3.5.4.-</ecNumber>
    </submittedName>
</protein>
<keyword evidence="4" id="KW-1185">Reference proteome</keyword>
<dbReference type="Proteomes" id="UP000076079">
    <property type="component" value="Chromosome"/>
</dbReference>
<dbReference type="PANTHER" id="PTHR11803">
    <property type="entry name" value="2-IMINOBUTANOATE/2-IMINOPROPANOATE DEAMINASE RIDA"/>
    <property type="match status" value="1"/>
</dbReference>
<name>A0A143PIS5_LUTPR</name>
<dbReference type="SUPFAM" id="SSF55298">
    <property type="entry name" value="YjgF-like"/>
    <property type="match status" value="3"/>
</dbReference>
<feature type="chain" id="PRO_5007511412" evidence="2">
    <location>
        <begin position="40"/>
        <end position="433"/>
    </location>
</feature>
<dbReference type="EC" id="3.5.4.-" evidence="3"/>
<sequence length="433" mass="46319" precursor="true">MIAGIPMRRDALVTGRFINRILLAAAVFASMVATPGAGADTRVISPPGVRLVGPYSPGVFAGDFLYVSGQGGRNGDGQLPDTIEGQVRQALLNLKAIVEAGGLTLEHVVYSQVYLTDMAHHDVMDRVWREFFPAAPPARAVVGVYRLPTDIAVEINAVAYRDLGRRQPIRPAGTPASLSWSPAILAGNRLFLSGSLGADLATGRVPDDPAAQVQLALDNMRLTLAAAGMDFRHMVFVNPYLTGAASRQMNAIYARHFEFGNTPARATITVTSLPGGNTIQFTGVAIADLVLRRAFRPKNMRPSATASPCVMADDTYYCSAKGPFTPGPAEGPDHLQGIWASTVEAQVRQSMRNLLDGLEEAGLTLASVVSASVYLDDMNDVARMNRVYAQYFPSSPPSRTTVAQVAPADRGPRNDDTFPGLEQISLVAVRDAR</sequence>
<keyword evidence="2" id="KW-0732">Signal</keyword>
<dbReference type="KEGG" id="abac:LuPra_01338"/>
<dbReference type="CDD" id="cd00448">
    <property type="entry name" value="YjgF_YER057c_UK114_family"/>
    <property type="match status" value="3"/>
</dbReference>
<gene>
    <name evidence="3" type="primary">ridA_1</name>
    <name evidence="3" type="ORF">LuPra_01338</name>
</gene>
<dbReference type="GO" id="GO:0019239">
    <property type="term" value="F:deaminase activity"/>
    <property type="evidence" value="ECO:0007669"/>
    <property type="project" value="TreeGrafter"/>
</dbReference>
<dbReference type="Pfam" id="PF01042">
    <property type="entry name" value="Ribonuc_L-PSP"/>
    <property type="match status" value="3"/>
</dbReference>
<evidence type="ECO:0000313" key="3">
    <source>
        <dbReference type="EMBL" id="AMY08150.1"/>
    </source>
</evidence>
<dbReference type="GO" id="GO:0005829">
    <property type="term" value="C:cytosol"/>
    <property type="evidence" value="ECO:0007669"/>
    <property type="project" value="TreeGrafter"/>
</dbReference>
<evidence type="ECO:0000256" key="1">
    <source>
        <dbReference type="ARBA" id="ARBA00010552"/>
    </source>
</evidence>
<dbReference type="STRING" id="1855912.LuPra_01338"/>
<feature type="signal peptide" evidence="2">
    <location>
        <begin position="1"/>
        <end position="39"/>
    </location>
</feature>
<dbReference type="InterPro" id="IPR006175">
    <property type="entry name" value="YjgF/YER057c/UK114"/>
</dbReference>
<proteinExistence type="inferred from homology"/>
<dbReference type="Gene3D" id="3.30.1330.40">
    <property type="entry name" value="RutC-like"/>
    <property type="match status" value="3"/>
</dbReference>
<reference evidence="3 4" key="1">
    <citation type="journal article" date="2016" name="Genome Announc.">
        <title>First Complete Genome Sequence of a Subdivision 6 Acidobacterium Strain.</title>
        <authorList>
            <person name="Huang S."/>
            <person name="Vieira S."/>
            <person name="Bunk B."/>
            <person name="Riedel T."/>
            <person name="Sproer C."/>
            <person name="Overmann J."/>
        </authorList>
    </citation>
    <scope>NUCLEOTIDE SEQUENCE [LARGE SCALE GENOMIC DNA]</scope>
    <source>
        <strain evidence="4">DSM 100886 HEG_-6_39</strain>
    </source>
</reference>
<reference evidence="4" key="2">
    <citation type="submission" date="2016-04" db="EMBL/GenBank/DDBJ databases">
        <title>First Complete Genome Sequence of a Subdivision 6 Acidobacterium.</title>
        <authorList>
            <person name="Huang S."/>
            <person name="Vieira S."/>
            <person name="Bunk B."/>
            <person name="Riedel T."/>
            <person name="Sproeer C."/>
            <person name="Overmann J."/>
        </authorList>
    </citation>
    <scope>NUCLEOTIDE SEQUENCE [LARGE SCALE GENOMIC DNA]</scope>
    <source>
        <strain evidence="4">DSM 100886 HEG_-6_39</strain>
    </source>
</reference>
<keyword evidence="3" id="KW-0378">Hydrolase</keyword>